<proteinExistence type="predicted"/>
<dbReference type="EMBL" id="MK071988">
    <property type="protein sequence ID" value="AYV76652.1"/>
    <property type="molecule type" value="Genomic_DNA"/>
</dbReference>
<gene>
    <name evidence="1" type="ORF">Terrestrivirus10_36</name>
</gene>
<evidence type="ECO:0000313" key="1">
    <source>
        <dbReference type="EMBL" id="AYV76652.1"/>
    </source>
</evidence>
<name>A0A3G4ZP29_9VIRU</name>
<accession>A0A3G4ZP29</accession>
<protein>
    <submittedName>
        <fullName evidence="1">Uncharacterized protein</fullName>
    </submittedName>
</protein>
<sequence>MTGVIKIFLYKNKKKKIYPHDFHKNDFNKNDLIEIELDDMNIKYNNYDPSDPYNPLNLKNEFMLSGHCNDGLNANSICGHDDDIEFSQDDDIHKLIFHDSYSNNVNENNTSYYQNKNTNNKINIIKKYITSTFKKLKN</sequence>
<reference evidence="1" key="1">
    <citation type="submission" date="2018-10" db="EMBL/GenBank/DDBJ databases">
        <title>Hidden diversity of soil giant viruses.</title>
        <authorList>
            <person name="Schulz F."/>
            <person name="Alteio L."/>
            <person name="Goudeau D."/>
            <person name="Ryan E.M."/>
            <person name="Malmstrom R.R."/>
            <person name="Blanchard J."/>
            <person name="Woyke T."/>
        </authorList>
    </citation>
    <scope>NUCLEOTIDE SEQUENCE</scope>
    <source>
        <strain evidence="1">TEV1</strain>
    </source>
</reference>
<organism evidence="1">
    <name type="scientific">Terrestrivirus sp</name>
    <dbReference type="NCBI Taxonomy" id="2487775"/>
    <lineage>
        <taxon>Viruses</taxon>
        <taxon>Varidnaviria</taxon>
        <taxon>Bamfordvirae</taxon>
        <taxon>Nucleocytoviricota</taxon>
        <taxon>Megaviricetes</taxon>
        <taxon>Imitervirales</taxon>
        <taxon>Mimiviridae</taxon>
        <taxon>Klosneuvirinae</taxon>
    </lineage>
</organism>